<dbReference type="Gene3D" id="3.30.70.330">
    <property type="match status" value="4"/>
</dbReference>
<feature type="domain" description="RRM" evidence="10">
    <location>
        <begin position="20"/>
        <end position="99"/>
    </location>
</feature>
<dbReference type="InterPro" id="IPR035979">
    <property type="entry name" value="RBD_domain_sf"/>
</dbReference>
<evidence type="ECO:0000259" key="10">
    <source>
        <dbReference type="PROSITE" id="PS50102"/>
    </source>
</evidence>
<evidence type="ECO:0000256" key="6">
    <source>
        <dbReference type="ARBA" id="ARBA00022884"/>
    </source>
</evidence>
<keyword evidence="11" id="KW-1185">Reference proteome</keyword>
<evidence type="ECO:0000313" key="12">
    <source>
        <dbReference type="RefSeq" id="XP_039121637.1"/>
    </source>
</evidence>
<name>A0AB40B2Y5_DIOCR</name>
<keyword evidence="4" id="KW-0963">Cytoplasm</keyword>
<feature type="domain" description="RRM" evidence="10">
    <location>
        <begin position="307"/>
        <end position="384"/>
    </location>
</feature>
<dbReference type="GO" id="GO:0005737">
    <property type="term" value="C:cytoplasm"/>
    <property type="evidence" value="ECO:0007669"/>
    <property type="project" value="UniProtKB-SubCell"/>
</dbReference>
<feature type="domain" description="RRM" evidence="10">
    <location>
        <begin position="109"/>
        <end position="188"/>
    </location>
</feature>
<dbReference type="FunFam" id="3.30.70.330:FF:000651">
    <property type="entry name" value="Poly(A) binding protein cytoplasmic 1 like"/>
    <property type="match status" value="1"/>
</dbReference>
<accession>A0AB40B2Y5</accession>
<dbReference type="GO" id="GO:0003723">
    <property type="term" value="F:RNA binding"/>
    <property type="evidence" value="ECO:0007669"/>
    <property type="project" value="UniProtKB-UniRule"/>
</dbReference>
<organism evidence="11 12">
    <name type="scientific">Dioscorea cayennensis subsp. rotundata</name>
    <name type="common">White Guinea yam</name>
    <name type="synonym">Dioscorea rotundata</name>
    <dbReference type="NCBI Taxonomy" id="55577"/>
    <lineage>
        <taxon>Eukaryota</taxon>
        <taxon>Viridiplantae</taxon>
        <taxon>Streptophyta</taxon>
        <taxon>Embryophyta</taxon>
        <taxon>Tracheophyta</taxon>
        <taxon>Spermatophyta</taxon>
        <taxon>Magnoliopsida</taxon>
        <taxon>Liliopsida</taxon>
        <taxon>Dioscoreales</taxon>
        <taxon>Dioscoreaceae</taxon>
        <taxon>Dioscorea</taxon>
    </lineage>
</organism>
<evidence type="ECO:0000313" key="11">
    <source>
        <dbReference type="Proteomes" id="UP001515500"/>
    </source>
</evidence>
<dbReference type="InterPro" id="IPR000504">
    <property type="entry name" value="RRM_dom"/>
</dbReference>
<dbReference type="InterPro" id="IPR012677">
    <property type="entry name" value="Nucleotide-bd_a/b_plait_sf"/>
</dbReference>
<protein>
    <submittedName>
        <fullName evidence="12">Polyadenylate-binding protein 8-like isoform X1</fullName>
    </submittedName>
</protein>
<evidence type="ECO:0000256" key="7">
    <source>
        <dbReference type="ARBA" id="ARBA00023242"/>
    </source>
</evidence>
<keyword evidence="7" id="KW-0539">Nucleus</keyword>
<sequence length="567" mass="62851">MEEKTTGEGGSPVEGEQRTAVLYVGDLDPSVTEADLINAFDRFGPPSSARVFRDSNSGSSLRYAFLNFPSLDLVAEKALREMNHSPLNGKPMRIMWCARDSVTRKSGIGNLFVKNLDVSVDGSALERMFSDYGTVVSCKVSVDEKGISKGFGFVQMESEEAALSAIKGLNGKDLKDGVKKLYVSKFLKKSEREASPMEFKCSNLYIKNLSSDITNELLQDKFSEFGKVHSAIVMKDSNGKSKGFGFVSFELPEHAKIAMEAMNGSKLGSGSKILYVGPAQKKEEREKILKSQFGKKLDQPLKKSQSETVYVKNLDISVDDRKLLEHFVGCGKIMSARVLRDPNGQSRGFGFVRFSSPDEANKAITTLNGSMLNNKALYIGTARRINTFRKFQSAKSFPYQDPLYTTNYYIPHAHAPCSGRPQCVAHGNQMYIYQHPKLGMDYSLKHSSYQFDSSPLKMTGYIDFPISSYWSGKGHSDAYSSQCEVPKSSKYQGQNNASTEMVTKLITQRYSAQRLRALAMGEKQQLVFPQIQKKLTTEDKMELEVLKHGKARAVKVVGPGNGTSITA</sequence>
<keyword evidence="6 9" id="KW-0694">RNA-binding</keyword>
<dbReference type="RefSeq" id="XP_039121637.1">
    <property type="nucleotide sequence ID" value="XM_039265703.1"/>
</dbReference>
<dbReference type="GeneID" id="120258330"/>
<dbReference type="SMART" id="SM00360">
    <property type="entry name" value="RRM"/>
    <property type="match status" value="4"/>
</dbReference>
<dbReference type="AlphaFoldDB" id="A0AB40B2Y5"/>
<evidence type="ECO:0000256" key="4">
    <source>
        <dbReference type="ARBA" id="ARBA00022490"/>
    </source>
</evidence>
<dbReference type="PANTHER" id="PTHR24012">
    <property type="entry name" value="RNA BINDING PROTEIN"/>
    <property type="match status" value="1"/>
</dbReference>
<proteinExistence type="inferred from homology"/>
<comment type="function">
    <text evidence="8">Binds the poly(A) tail of mRNA. Appears to be an important mediator of the multiple roles of the poly(A) tail in mRNA biogenesis, stability and translation.</text>
</comment>
<dbReference type="PROSITE" id="PS50102">
    <property type="entry name" value="RRM"/>
    <property type="match status" value="4"/>
</dbReference>
<comment type="similarity">
    <text evidence="3">Belongs to the polyadenylate-binding protein type-1 family.</text>
</comment>
<reference evidence="12" key="1">
    <citation type="submission" date="2025-08" db="UniProtKB">
        <authorList>
            <consortium name="RefSeq"/>
        </authorList>
    </citation>
    <scope>IDENTIFICATION</scope>
</reference>
<evidence type="ECO:0000256" key="8">
    <source>
        <dbReference type="ARBA" id="ARBA00054110"/>
    </source>
</evidence>
<evidence type="ECO:0000256" key="5">
    <source>
        <dbReference type="ARBA" id="ARBA00022737"/>
    </source>
</evidence>
<gene>
    <name evidence="12" type="primary">LOC120258330</name>
</gene>
<evidence type="ECO:0000256" key="1">
    <source>
        <dbReference type="ARBA" id="ARBA00004123"/>
    </source>
</evidence>
<feature type="domain" description="RRM" evidence="10">
    <location>
        <begin position="202"/>
        <end position="281"/>
    </location>
</feature>
<evidence type="ECO:0000256" key="3">
    <source>
        <dbReference type="ARBA" id="ARBA00008557"/>
    </source>
</evidence>
<keyword evidence="5" id="KW-0677">Repeat</keyword>
<dbReference type="SUPFAM" id="SSF54928">
    <property type="entry name" value="RNA-binding domain, RBD"/>
    <property type="match status" value="3"/>
</dbReference>
<dbReference type="GO" id="GO:0005634">
    <property type="term" value="C:nucleus"/>
    <property type="evidence" value="ECO:0007669"/>
    <property type="project" value="UniProtKB-SubCell"/>
</dbReference>
<evidence type="ECO:0000256" key="2">
    <source>
        <dbReference type="ARBA" id="ARBA00004496"/>
    </source>
</evidence>
<comment type="subcellular location">
    <subcellularLocation>
        <location evidence="2">Cytoplasm</location>
    </subcellularLocation>
    <subcellularLocation>
        <location evidence="1">Nucleus</location>
    </subcellularLocation>
</comment>
<evidence type="ECO:0000256" key="9">
    <source>
        <dbReference type="PROSITE-ProRule" id="PRU00176"/>
    </source>
</evidence>
<dbReference type="Pfam" id="PF00076">
    <property type="entry name" value="RRM_1"/>
    <property type="match status" value="4"/>
</dbReference>
<dbReference type="Proteomes" id="UP001515500">
    <property type="component" value="Chromosome 4"/>
</dbReference>